<evidence type="ECO:0000256" key="1">
    <source>
        <dbReference type="ARBA" id="ARBA00022741"/>
    </source>
</evidence>
<name>A0A090YXF6_9BACI</name>
<dbReference type="InterPro" id="IPR027417">
    <property type="entry name" value="P-loop_NTPase"/>
</dbReference>
<evidence type="ECO:0000259" key="3">
    <source>
        <dbReference type="PROSITE" id="PS50893"/>
    </source>
</evidence>
<proteinExistence type="predicted"/>
<evidence type="ECO:0000313" key="4">
    <source>
        <dbReference type="EMBL" id="KFN03042.1"/>
    </source>
</evidence>
<dbReference type="Proteomes" id="UP000264294">
    <property type="component" value="Unassembled WGS sequence"/>
</dbReference>
<reference evidence="4 6" key="1">
    <citation type="submission" date="2014-04" db="EMBL/GenBank/DDBJ databases">
        <authorList>
            <person name="Bishop-Lilly K.A."/>
            <person name="Broomall S.M."/>
            <person name="Chain P.S."/>
            <person name="Chertkov O."/>
            <person name="Coyne S.R."/>
            <person name="Daligault H.E."/>
            <person name="Davenport K.W."/>
            <person name="Erkkila T."/>
            <person name="Frey K.G."/>
            <person name="Gibbons H.S."/>
            <person name="Gu W."/>
            <person name="Jaissle J."/>
            <person name="Johnson S.L."/>
            <person name="Koroleva G.I."/>
            <person name="Ladner J.T."/>
            <person name="Lo C.-C."/>
            <person name="Minogue T.D."/>
            <person name="Munk C."/>
            <person name="Palacios G.F."/>
            <person name="Redden C.L."/>
            <person name="Rosenzweig C.N."/>
            <person name="Scholz M.B."/>
            <person name="Teshima H."/>
            <person name="Xu Y."/>
        </authorList>
    </citation>
    <scope>NUCLEOTIDE SEQUENCE [LARGE SCALE GENOMIC DNA]</scope>
    <source>
        <strain evidence="4 6">BHP</strain>
    </source>
</reference>
<accession>A0A090YXF6</accession>
<dbReference type="InterPro" id="IPR003439">
    <property type="entry name" value="ABC_transporter-like_ATP-bd"/>
</dbReference>
<dbReference type="GO" id="GO:0005524">
    <property type="term" value="F:ATP binding"/>
    <property type="evidence" value="ECO:0007669"/>
    <property type="project" value="UniProtKB-KW"/>
</dbReference>
<dbReference type="InterPro" id="IPR003593">
    <property type="entry name" value="AAA+_ATPase"/>
</dbReference>
<dbReference type="SUPFAM" id="SSF52540">
    <property type="entry name" value="P-loop containing nucleoside triphosphate hydrolases"/>
    <property type="match status" value="1"/>
</dbReference>
<dbReference type="PROSITE" id="PS00211">
    <property type="entry name" value="ABC_TRANSPORTER_1"/>
    <property type="match status" value="1"/>
</dbReference>
<evidence type="ECO:0000313" key="6">
    <source>
        <dbReference type="Proteomes" id="UP000029389"/>
    </source>
</evidence>
<dbReference type="GO" id="GO:0016887">
    <property type="term" value="F:ATP hydrolysis activity"/>
    <property type="evidence" value="ECO:0007669"/>
    <property type="project" value="InterPro"/>
</dbReference>
<keyword evidence="1" id="KW-0547">Nucleotide-binding</keyword>
<dbReference type="RefSeq" id="WP_042978830.1">
    <property type="nucleotide sequence ID" value="NZ_JMQC01000008.1"/>
</dbReference>
<evidence type="ECO:0000256" key="2">
    <source>
        <dbReference type="ARBA" id="ARBA00022840"/>
    </source>
</evidence>
<keyword evidence="2 5" id="KW-0067">ATP-binding</keyword>
<dbReference type="Gene3D" id="3.40.50.300">
    <property type="entry name" value="P-loop containing nucleotide triphosphate hydrolases"/>
    <property type="match status" value="1"/>
</dbReference>
<evidence type="ECO:0000313" key="5">
    <source>
        <dbReference type="EMBL" id="RFT65561.1"/>
    </source>
</evidence>
<keyword evidence="7" id="KW-1185">Reference proteome</keyword>
<gene>
    <name evidence="5" type="ORF">D0U04_18940</name>
    <name evidence="4" type="ORF">DJ93_102</name>
</gene>
<dbReference type="PROSITE" id="PS50893">
    <property type="entry name" value="ABC_TRANSPORTER_2"/>
    <property type="match status" value="1"/>
</dbReference>
<evidence type="ECO:0000313" key="7">
    <source>
        <dbReference type="Proteomes" id="UP000264294"/>
    </source>
</evidence>
<dbReference type="EMBL" id="QVOD01000025">
    <property type="protein sequence ID" value="RFT65561.1"/>
    <property type="molecule type" value="Genomic_DNA"/>
</dbReference>
<dbReference type="PANTHER" id="PTHR42798:SF2">
    <property type="entry name" value="ABC TRANSPORTER ATP-BINDING PROTEIN MG467-RELATED"/>
    <property type="match status" value="1"/>
</dbReference>
<dbReference type="AlphaFoldDB" id="A0A090YXF6"/>
<comment type="caution">
    <text evidence="4">The sequence shown here is derived from an EMBL/GenBank/DDBJ whole genome shotgun (WGS) entry which is preliminary data.</text>
</comment>
<protein>
    <submittedName>
        <fullName evidence="5">ABC transporter ATP-binding protein</fullName>
    </submittedName>
    <submittedName>
        <fullName evidence="4">ABC transporter family protein</fullName>
    </submittedName>
</protein>
<organism evidence="4 6">
    <name type="scientific">Bacillus clarus</name>
    <dbReference type="NCBI Taxonomy" id="2338372"/>
    <lineage>
        <taxon>Bacteria</taxon>
        <taxon>Bacillati</taxon>
        <taxon>Bacillota</taxon>
        <taxon>Bacilli</taxon>
        <taxon>Bacillales</taxon>
        <taxon>Bacillaceae</taxon>
        <taxon>Bacillus</taxon>
        <taxon>Bacillus cereus group</taxon>
    </lineage>
</organism>
<dbReference type="PANTHER" id="PTHR42798">
    <property type="entry name" value="LIPOPROTEIN-RELEASING SYSTEM ATP-BINDING PROTEIN LOLD"/>
    <property type="match status" value="1"/>
</dbReference>
<dbReference type="EMBL" id="JMQC01000008">
    <property type="protein sequence ID" value="KFN03042.1"/>
    <property type="molecule type" value="Genomic_DNA"/>
</dbReference>
<dbReference type="SMART" id="SM00382">
    <property type="entry name" value="AAA"/>
    <property type="match status" value="1"/>
</dbReference>
<dbReference type="Pfam" id="PF00005">
    <property type="entry name" value="ABC_tran"/>
    <property type="match status" value="1"/>
</dbReference>
<reference evidence="5 7" key="2">
    <citation type="submission" date="2018-08" db="EMBL/GenBank/DDBJ databases">
        <title>Bacillus clarus sp. nov. strain PS00077A.</title>
        <authorList>
            <person name="Mendez Acevedo M."/>
            <person name="Carroll L."/>
            <person name="Mukherjee M."/>
            <person name="Wiedmann M."/>
            <person name="Kovac J."/>
        </authorList>
    </citation>
    <scope>NUCLEOTIDE SEQUENCE [LARGE SCALE GENOMIC DNA]</scope>
    <source>
        <strain evidence="5 7">PS00077A</strain>
    </source>
</reference>
<sequence length="213" mass="23795">MIQLKNISKSFDAKPILTDVSLNINKNEFVSIVGASGAGKTTLLNMIGLLDKPDSGSVKIANYENPSKKEIQHLRRYTLGNIFQNYVLMENETVSTNLLLSKTYNNKFNTELLTTTLEKVGLDSTFLSKKVYMLSGGEQQRLAIARIMLKPCEIILADEPTGNLDSENKKMVVSLFHDLQKLGKTIICVTHDDEIAEGSDRIIKINRKGFLEL</sequence>
<dbReference type="Proteomes" id="UP000029389">
    <property type="component" value="Unassembled WGS sequence"/>
</dbReference>
<dbReference type="PATRIC" id="fig|1405.8.peg.263"/>
<feature type="domain" description="ABC transporter" evidence="3">
    <location>
        <begin position="2"/>
        <end position="213"/>
    </location>
</feature>
<dbReference type="InterPro" id="IPR017871">
    <property type="entry name" value="ABC_transporter-like_CS"/>
</dbReference>